<reference evidence="2" key="3">
    <citation type="submission" date="2025-05" db="UniProtKB">
        <authorList>
            <consortium name="RefSeq"/>
        </authorList>
    </citation>
    <scope>NUCLEOTIDE SEQUENCE [LARGE SCALE GENOMIC DNA]</scope>
    <source>
        <strain evidence="2">DH4</strain>
    </source>
</reference>
<accession>A0A8B8HCF6</accession>
<evidence type="ECO:0000313" key="1">
    <source>
        <dbReference type="EnsemblMetazoa" id="XP_026301711"/>
    </source>
</evidence>
<organism evidence="1">
    <name type="scientific">Apis mellifera</name>
    <name type="common">Honeybee</name>
    <dbReference type="NCBI Taxonomy" id="7460"/>
    <lineage>
        <taxon>Eukaryota</taxon>
        <taxon>Metazoa</taxon>
        <taxon>Ecdysozoa</taxon>
        <taxon>Arthropoda</taxon>
        <taxon>Hexapoda</taxon>
        <taxon>Insecta</taxon>
        <taxon>Pterygota</taxon>
        <taxon>Neoptera</taxon>
        <taxon>Endopterygota</taxon>
        <taxon>Hymenoptera</taxon>
        <taxon>Apocrita</taxon>
        <taxon>Aculeata</taxon>
        <taxon>Apoidea</taxon>
        <taxon>Anthophila</taxon>
        <taxon>Apidae</taxon>
        <taxon>Apis</taxon>
    </lineage>
</organism>
<dbReference type="KEGG" id="ame:113219329"/>
<evidence type="ECO:0000313" key="3">
    <source>
        <dbReference type="RefSeq" id="XP_026301711.1"/>
    </source>
</evidence>
<proteinExistence type="predicted"/>
<protein>
    <submittedName>
        <fullName evidence="3">Uncharacterized protein LOC113219329</fullName>
    </submittedName>
</protein>
<name>A0A7M7MVQ5_APIME</name>
<sequence length="119" mass="13464">MSFQELKLRSVNNLTATPSYKRNNRKLCAINRATNLRVCEKSVCACVRACMRAHCSRALGTFQRDFRAELLAYLGIRLTDSKYSISVNGHKENKHRFVVPTTSRFPTNGLNTAQIIVSI</sequence>
<dbReference type="GeneID" id="113219329"/>
<dbReference type="AlphaFoldDB" id="A0A7M7MVQ5"/>
<gene>
    <name evidence="3" type="primary">LOC113219329</name>
</gene>
<accession>A0A7M7MVQ5</accession>
<evidence type="ECO:0000313" key="2">
    <source>
        <dbReference type="Proteomes" id="UP000005203"/>
    </source>
</evidence>
<dbReference type="Proteomes" id="UP000005203">
    <property type="component" value="Linkage group LG1"/>
</dbReference>
<reference evidence="1" key="1">
    <citation type="submission" date="2021-01" db="UniProtKB">
        <authorList>
            <consortium name="EnsemblMetazoa"/>
        </authorList>
    </citation>
    <scope>IDENTIFICATION</scope>
    <source>
        <strain evidence="1">DH4</strain>
    </source>
</reference>
<dbReference type="EnsemblMetazoa" id="XM_026445926">
    <property type="protein sequence ID" value="XP_026301711"/>
    <property type="gene ID" value="LOC113219329"/>
</dbReference>
<dbReference type="RefSeq" id="XP_026301711.1">
    <property type="nucleotide sequence ID" value="XM_026445926.1"/>
</dbReference>
<reference evidence="3" key="2">
    <citation type="submission" date="2025-04" db="UniProtKB">
        <authorList>
            <consortium name="RefSeq"/>
        </authorList>
    </citation>
    <scope>IDENTIFICATION</scope>
    <source>
        <strain evidence="3">DH4</strain>
        <tissue evidence="3">Whole body</tissue>
    </source>
</reference>
<keyword evidence="2" id="KW-1185">Reference proteome</keyword>